<feature type="compositionally biased region" description="Polar residues" evidence="21">
    <location>
        <begin position="578"/>
        <end position="587"/>
    </location>
</feature>
<keyword evidence="11" id="KW-0677">Repeat</keyword>
<evidence type="ECO:0000256" key="7">
    <source>
        <dbReference type="ARBA" id="ARBA00022603"/>
    </source>
</evidence>
<feature type="compositionally biased region" description="Acidic residues" evidence="21">
    <location>
        <begin position="934"/>
        <end position="956"/>
    </location>
</feature>
<dbReference type="FunFam" id="2.170.270.10:FF:000005">
    <property type="entry name" value="Euchromatic histone-lysine N-methyltransferase 2"/>
    <property type="match status" value="1"/>
</dbReference>
<keyword evidence="12" id="KW-0862">Zinc</keyword>
<evidence type="ECO:0000256" key="5">
    <source>
        <dbReference type="ARBA" id="ARBA00022499"/>
    </source>
</evidence>
<dbReference type="Pfam" id="PF00339">
    <property type="entry name" value="Arrestin_N"/>
    <property type="match status" value="1"/>
</dbReference>
<dbReference type="PRINTS" id="PR01415">
    <property type="entry name" value="ANKYRIN"/>
</dbReference>
<comment type="similarity">
    <text evidence="3">Belongs to the arrestin family.</text>
</comment>
<dbReference type="InterPro" id="IPR046341">
    <property type="entry name" value="SET_dom_sf"/>
</dbReference>
<evidence type="ECO:0000313" key="25">
    <source>
        <dbReference type="Proteomes" id="UP000322234"/>
    </source>
</evidence>
<dbReference type="GO" id="GO:0140948">
    <property type="term" value="F:histone H3K9 monomethyltransferase activity"/>
    <property type="evidence" value="ECO:0007669"/>
    <property type="project" value="UniProtKB-EC"/>
</dbReference>
<feature type="compositionally biased region" description="Polar residues" evidence="21">
    <location>
        <begin position="1799"/>
        <end position="1808"/>
    </location>
</feature>
<evidence type="ECO:0000256" key="8">
    <source>
        <dbReference type="ARBA" id="ARBA00022679"/>
    </source>
</evidence>
<dbReference type="Pfam" id="PF00856">
    <property type="entry name" value="SET"/>
    <property type="match status" value="1"/>
</dbReference>
<evidence type="ECO:0000259" key="23">
    <source>
        <dbReference type="PROSITE" id="PS50867"/>
    </source>
</evidence>
<feature type="repeat" description="ANK" evidence="20">
    <location>
        <begin position="1345"/>
        <end position="1377"/>
    </location>
</feature>
<accession>A0A6B0S5I1</accession>
<feature type="compositionally biased region" description="Basic and acidic residues" evidence="21">
    <location>
        <begin position="705"/>
        <end position="715"/>
    </location>
</feature>
<feature type="repeat" description="ANK" evidence="20">
    <location>
        <begin position="1312"/>
        <end position="1344"/>
    </location>
</feature>
<evidence type="ECO:0000256" key="6">
    <source>
        <dbReference type="ARBA" id="ARBA00022553"/>
    </source>
</evidence>
<feature type="compositionally biased region" description="Polar residues" evidence="21">
    <location>
        <begin position="310"/>
        <end position="323"/>
    </location>
</feature>
<organism evidence="24 25">
    <name type="scientific">Bos mutus</name>
    <name type="common">wild yak</name>
    <dbReference type="NCBI Taxonomy" id="72004"/>
    <lineage>
        <taxon>Eukaryota</taxon>
        <taxon>Metazoa</taxon>
        <taxon>Chordata</taxon>
        <taxon>Craniata</taxon>
        <taxon>Vertebrata</taxon>
        <taxon>Euteleostomi</taxon>
        <taxon>Mammalia</taxon>
        <taxon>Eutheria</taxon>
        <taxon>Laurasiatheria</taxon>
        <taxon>Artiodactyla</taxon>
        <taxon>Ruminantia</taxon>
        <taxon>Pecora</taxon>
        <taxon>Bovidae</taxon>
        <taxon>Bovinae</taxon>
        <taxon>Bos</taxon>
    </lineage>
</organism>
<dbReference type="InterPro" id="IPR043550">
    <property type="entry name" value="EHMT1/EHMT2"/>
</dbReference>
<dbReference type="InterPro" id="IPR011021">
    <property type="entry name" value="Arrestin-like_N"/>
</dbReference>
<dbReference type="GO" id="GO:0008270">
    <property type="term" value="F:zinc ion binding"/>
    <property type="evidence" value="ECO:0007669"/>
    <property type="project" value="InterPro"/>
</dbReference>
<dbReference type="GO" id="GO:0000122">
    <property type="term" value="P:negative regulation of transcription by RNA polymerase II"/>
    <property type="evidence" value="ECO:0007669"/>
    <property type="project" value="TreeGrafter"/>
</dbReference>
<feature type="repeat" description="ANK" evidence="20">
    <location>
        <begin position="1478"/>
        <end position="1510"/>
    </location>
</feature>
<feature type="compositionally biased region" description="Low complexity" evidence="21">
    <location>
        <begin position="994"/>
        <end position="1009"/>
    </location>
</feature>
<dbReference type="Pfam" id="PF13637">
    <property type="entry name" value="Ank_4"/>
    <property type="match status" value="1"/>
</dbReference>
<feature type="region of interest" description="Disordered" evidence="21">
    <location>
        <begin position="1195"/>
        <end position="1256"/>
    </location>
</feature>
<keyword evidence="14" id="KW-0156">Chromatin regulator</keyword>
<name>A0A6B0S5I1_9CETA</name>
<dbReference type="InterPro" id="IPR002110">
    <property type="entry name" value="Ankyrin_rpt"/>
</dbReference>
<dbReference type="PANTHER" id="PTHR46307:SF2">
    <property type="entry name" value="HISTONE-LYSINE N-METHYLTRANSFERASE EHMT1"/>
    <property type="match status" value="1"/>
</dbReference>
<comment type="catalytic activity">
    <reaction evidence="17">
        <text>L-lysyl(9)-[histone H3] + S-adenosyl-L-methionine = N(6)-methyl-L-lysyl(9)-[histone H3] + S-adenosyl-L-homocysteine + H(+)</text>
        <dbReference type="Rhea" id="RHEA:60280"/>
        <dbReference type="Rhea" id="RHEA-COMP:15542"/>
        <dbReference type="Rhea" id="RHEA-COMP:15546"/>
        <dbReference type="ChEBI" id="CHEBI:15378"/>
        <dbReference type="ChEBI" id="CHEBI:29969"/>
        <dbReference type="ChEBI" id="CHEBI:57856"/>
        <dbReference type="ChEBI" id="CHEBI:59789"/>
        <dbReference type="ChEBI" id="CHEBI:61929"/>
        <dbReference type="EC" id="2.1.1.367"/>
    </reaction>
</comment>
<gene>
    <name evidence="24" type="ORF">E5288_WYG003970</name>
</gene>
<dbReference type="Pfam" id="PF21533">
    <property type="entry name" value="EHMT1-2_CRR"/>
    <property type="match status" value="1"/>
</dbReference>
<evidence type="ECO:0000256" key="10">
    <source>
        <dbReference type="ARBA" id="ARBA00022723"/>
    </source>
</evidence>
<feature type="region of interest" description="Disordered" evidence="21">
    <location>
        <begin position="677"/>
        <end position="775"/>
    </location>
</feature>
<keyword evidence="15 20" id="KW-0040">ANK repeat</keyword>
<dbReference type="Gene3D" id="2.170.270.10">
    <property type="entry name" value="SET domain"/>
    <property type="match status" value="1"/>
</dbReference>
<comment type="caution">
    <text evidence="24">The sequence shown here is derived from an EMBL/GenBank/DDBJ whole genome shotgun (WGS) entry which is preliminary data.</text>
</comment>
<evidence type="ECO:0000256" key="14">
    <source>
        <dbReference type="ARBA" id="ARBA00022853"/>
    </source>
</evidence>
<dbReference type="FunFam" id="1.25.40.20:FF:000029">
    <property type="entry name" value="histone-lysine N-methyltransferase EHMT1 isoform X2"/>
    <property type="match status" value="1"/>
</dbReference>
<dbReference type="CDD" id="cd20905">
    <property type="entry name" value="EHMT_ZBD"/>
    <property type="match status" value="1"/>
</dbReference>
<keyword evidence="9" id="KW-0949">S-adenosyl-L-methionine</keyword>
<protein>
    <recommendedName>
        <fullName evidence="19">[histone H3]-lysine(9) N-methyltransferase</fullName>
        <ecNumber evidence="19">2.1.1.367</ecNumber>
    </recommendedName>
</protein>
<feature type="compositionally biased region" description="Low complexity" evidence="21">
    <location>
        <begin position="1238"/>
        <end position="1251"/>
    </location>
</feature>
<feature type="compositionally biased region" description="Basic and acidic residues" evidence="21">
    <location>
        <begin position="741"/>
        <end position="762"/>
    </location>
</feature>
<evidence type="ECO:0000256" key="13">
    <source>
        <dbReference type="ARBA" id="ARBA00022843"/>
    </source>
</evidence>
<dbReference type="Proteomes" id="UP000322234">
    <property type="component" value="Unassembled WGS sequence"/>
</dbReference>
<dbReference type="PROSITE" id="PS50088">
    <property type="entry name" value="ANK_REPEAT"/>
    <property type="match status" value="5"/>
</dbReference>
<reference evidence="24" key="1">
    <citation type="submission" date="2019-10" db="EMBL/GenBank/DDBJ databases">
        <title>The sequence and de novo assembly of the wild yak genome.</title>
        <authorList>
            <person name="Liu Y."/>
        </authorList>
    </citation>
    <scope>NUCLEOTIDE SEQUENCE [LARGE SCALE GENOMIC DNA]</scope>
    <source>
        <strain evidence="24">WY2019</strain>
    </source>
</reference>
<dbReference type="InterPro" id="IPR007728">
    <property type="entry name" value="Pre-SET_dom"/>
</dbReference>
<evidence type="ECO:0000256" key="20">
    <source>
        <dbReference type="PROSITE-ProRule" id="PRU00023"/>
    </source>
</evidence>
<evidence type="ECO:0000256" key="4">
    <source>
        <dbReference type="ARBA" id="ARBA00022454"/>
    </source>
</evidence>
<dbReference type="GO" id="GO:0032259">
    <property type="term" value="P:methylation"/>
    <property type="evidence" value="ECO:0007669"/>
    <property type="project" value="UniProtKB-KW"/>
</dbReference>
<dbReference type="SMART" id="SM00317">
    <property type="entry name" value="SET"/>
    <property type="match status" value="1"/>
</dbReference>
<feature type="repeat" description="ANK" evidence="20">
    <location>
        <begin position="1378"/>
        <end position="1402"/>
    </location>
</feature>
<dbReference type="InterPro" id="IPR011022">
    <property type="entry name" value="Arrestin_C-like"/>
</dbReference>
<evidence type="ECO:0000256" key="1">
    <source>
        <dbReference type="ARBA" id="ARBA00004123"/>
    </source>
</evidence>
<dbReference type="PROSITE" id="PS50297">
    <property type="entry name" value="ANK_REP_REGION"/>
    <property type="match status" value="5"/>
</dbReference>
<dbReference type="SUPFAM" id="SSF82199">
    <property type="entry name" value="SET domain"/>
    <property type="match status" value="1"/>
</dbReference>
<dbReference type="Gene3D" id="2.60.40.640">
    <property type="match status" value="2"/>
</dbReference>
<feature type="compositionally biased region" description="Basic residues" evidence="21">
    <location>
        <begin position="980"/>
        <end position="992"/>
    </location>
</feature>
<dbReference type="Pfam" id="PF05033">
    <property type="entry name" value="Pre-SET"/>
    <property type="match status" value="1"/>
</dbReference>
<evidence type="ECO:0000256" key="19">
    <source>
        <dbReference type="ARBA" id="ARBA00066816"/>
    </source>
</evidence>
<dbReference type="EC" id="2.1.1.367" evidence="19"/>
<sequence length="1808" mass="193650">MQKSALLGSSGPGAKVSPPSGCQTAGLFSQAAIRVTCTGSCRVSNKANDSAWVVEESYFNSALSLADKGDLPAGEHSFPFQFLLPATAPTSFEGPFGKIVHQVRATIDTPRFSKDHQCSRVFYILSPLNLNSIPDIEQPNVASTTKKFSYKLVKTGSVVLTASTDLRGYVVGQVLRLQADIENQSGKDTGPVVASLLQKVSYKARRWIYDVRTIAEVEGAGVKAWRRAQWQEQVLVPALPQSALPGCSLIHVSLKQPEAVVTLPVFIGNIAVNHVPLSPRPGPGLVVPSAPPQEEAEAVASSPHFFSDPVSLSTKSHSQQQQLHAALGSVPHGAPEPHPQDGSPAPHPLPPPLCISTGATVPYFAEGSGGPVPTSSTLILPPEYSSWGYPYEQYCGKGVWSWAAEPWPGEVVSYWTLVLPAVQWIENFLLIKTLEGRSCHVSNGEKHAPPRLELSSQDFAEKGPCGFERRGLFAACCCLLALGGVTPAVPGPVTWALLCSAPPGLASLAQDRRSGTGPAFRALCPWTELAPAVPAKGETKQDCGLGAELPSEGSPMAADDGSAEQQGGEAPVAADGETNGSCDQSDASGHAAAVKHPQESTRGSPQEGAGPGSRIAENGILDRDPEVGKQNHIRSDGFPQNPVIGSNGYFLGKAPLSEPPLRVASALASSLPGHAAKTLPGGAGKGRTPGAFPQPLAAVPAKPGEGSKDTEDKKAPAPGADVKVHRARKTMPKSIPGLHAASKDPREGRDARDHEEPKEELSRGASEFARQQLSPPFPSLHQSLPQNQCYVATAKAQTACLPFVLAAAVSRKKKRRMGTYSLVPKKKTKVLKQRTVIEMFKSITHSTGGSKVRGVPGCGGALCLSALLQGSPCHAHWEESGGPDAASALFQGEKDLSDGSLHGGPPAAAFPTEDGRASKDGVLAPDCSQKVDGESEEEQESAGTADEEEDGDESDLSSESSVKKKFLKRKGKPDSPWIKPARKRRRRSKKKPCSVLGSEASASSSGSVEPTAPGDGGGYMEVPLDSLNLHVQGALTSDTEGLANGPDAGETDGLQEVPLCSCRMETPKSREITTLANNQCMATESVDHQLGRCTNSVVKHELMRPSSKAPLLVLCEDHRGRMVKHQCCPGCGYFCTAGNFMECQPESSISHRFHKACASRVNNASYCPHCGEETSKAKEVTIAKADTTSTVTLAPGQEKSCAAEGRADTTTGSAAGPLLSEEDKPQSLAPQVPEGFDPTGPAGLGKPAPGLSQGPGKETLESALIALDSEKPKKLRFHPKQLYFSARQGELQKVLLMLVDGIDPNFKMEHQNKRSPLHAAAEAGHVDICHMLIQAGANIDTCSEDQRTPLMEAAENNHLDAVKYLIKAGALVDPKDAEGSTCLHLAAKKGHYDVVQYLLSNGQMDVNCQDDGGWTPMIWATEYKHVDLVKLLLSKGSDINIRDNEENICLHWAAFSGCVDIAEILLAARCDLHAVNIHGDSPLHIAAREDRYACVVLFLSRDSDVTLKNKEGETPLQCASLNSQVWSALQVSQALRDAAPDRPTPVEKTVSRDIARGYERIPIPCVNGVDGEPCPSNYKYVSQNCVTSPMNIDRNITHLQYCVCIDDCSSSNCMCGQLSMRCWYDKDGRLLPEFNMAEPPLLFECNHACSCWRTCRNRVVQNGLRARLQLYRTQNMGWGVRSLQDIPLGTFVCEYVGELISDSEADVREEDSYLFDLDNKDGELYCIDARFYGNVSRFINHHCEPNLVPVRVFIFDYGQRFWDIKGKLFSCRCGSPKCRHSGAALAQRQAGAQEDGLPDTSSSPADPL</sequence>
<keyword evidence="7" id="KW-0489">Methyltransferase</keyword>
<dbReference type="EMBL" id="VBQZ03000207">
    <property type="protein sequence ID" value="MXQ97879.1"/>
    <property type="molecule type" value="Genomic_DNA"/>
</dbReference>
<feature type="region of interest" description="Disordered" evidence="21">
    <location>
        <begin position="535"/>
        <end position="619"/>
    </location>
</feature>
<evidence type="ECO:0000256" key="12">
    <source>
        <dbReference type="ARBA" id="ARBA00022833"/>
    </source>
</evidence>
<dbReference type="Pfam" id="PF02752">
    <property type="entry name" value="Arrestin_C"/>
    <property type="match status" value="1"/>
</dbReference>
<dbReference type="GO" id="GO:0000785">
    <property type="term" value="C:chromatin"/>
    <property type="evidence" value="ECO:0007669"/>
    <property type="project" value="TreeGrafter"/>
</dbReference>
<dbReference type="InterPro" id="IPR036770">
    <property type="entry name" value="Ankyrin_rpt-contain_sf"/>
</dbReference>
<dbReference type="PROSITE" id="PS50867">
    <property type="entry name" value="PRE_SET"/>
    <property type="match status" value="1"/>
</dbReference>
<evidence type="ECO:0000256" key="11">
    <source>
        <dbReference type="ARBA" id="ARBA00022737"/>
    </source>
</evidence>
<feature type="region of interest" description="Disordered" evidence="21">
    <location>
        <begin position="307"/>
        <end position="350"/>
    </location>
</feature>
<dbReference type="PROSITE" id="PS50280">
    <property type="entry name" value="SET"/>
    <property type="match status" value="1"/>
</dbReference>
<feature type="region of interest" description="Disordered" evidence="21">
    <location>
        <begin position="895"/>
        <end position="1023"/>
    </location>
</feature>
<proteinExistence type="inferred from homology"/>
<evidence type="ECO:0000256" key="18">
    <source>
        <dbReference type="ARBA" id="ARBA00052968"/>
    </source>
</evidence>
<dbReference type="Pfam" id="PF12796">
    <property type="entry name" value="Ank_2"/>
    <property type="match status" value="2"/>
</dbReference>
<keyword evidence="25" id="KW-1185">Reference proteome</keyword>
<dbReference type="SUPFAM" id="SSF48403">
    <property type="entry name" value="Ankyrin repeat"/>
    <property type="match status" value="1"/>
</dbReference>
<evidence type="ECO:0000256" key="16">
    <source>
        <dbReference type="ARBA" id="ARBA00023242"/>
    </source>
</evidence>
<keyword evidence="8" id="KW-0808">Transferase</keyword>
<evidence type="ECO:0000256" key="9">
    <source>
        <dbReference type="ARBA" id="ARBA00022691"/>
    </source>
</evidence>
<evidence type="ECO:0000256" key="17">
    <source>
        <dbReference type="ARBA" id="ARBA00051161"/>
    </source>
</evidence>
<comment type="catalytic activity">
    <reaction evidence="18">
        <text>N(6)-methyl-L-lysyl(9)-[histone H3] + S-adenosyl-L-methionine = N(6),N(6)-dimethyl-L-lysyl(9)-[histone H3] + S-adenosyl-L-homocysteine + H(+)</text>
        <dbReference type="Rhea" id="RHEA:60284"/>
        <dbReference type="Rhea" id="RHEA-COMP:15541"/>
        <dbReference type="Rhea" id="RHEA-COMP:15542"/>
        <dbReference type="ChEBI" id="CHEBI:15378"/>
        <dbReference type="ChEBI" id="CHEBI:57856"/>
        <dbReference type="ChEBI" id="CHEBI:59789"/>
        <dbReference type="ChEBI" id="CHEBI:61929"/>
        <dbReference type="ChEBI" id="CHEBI:61976"/>
    </reaction>
</comment>
<feature type="repeat" description="ANK" evidence="20">
    <location>
        <begin position="1412"/>
        <end position="1444"/>
    </location>
</feature>
<dbReference type="SMART" id="SM01017">
    <property type="entry name" value="Arrestin_C"/>
    <property type="match status" value="1"/>
</dbReference>
<evidence type="ECO:0000256" key="21">
    <source>
        <dbReference type="SAM" id="MobiDB-lite"/>
    </source>
</evidence>
<dbReference type="Gene3D" id="1.25.40.20">
    <property type="entry name" value="Ankyrin repeat-containing domain"/>
    <property type="match status" value="1"/>
</dbReference>
<keyword evidence="13" id="KW-0832">Ubl conjugation</keyword>
<evidence type="ECO:0000313" key="24">
    <source>
        <dbReference type="EMBL" id="MXQ97879.1"/>
    </source>
</evidence>
<dbReference type="InterPro" id="IPR047762">
    <property type="entry name" value="EHMT_CRR"/>
</dbReference>
<feature type="domain" description="SET" evidence="22">
    <location>
        <begin position="1666"/>
        <end position="1786"/>
    </location>
</feature>
<feature type="domain" description="Pre-SET" evidence="23">
    <location>
        <begin position="1600"/>
        <end position="1663"/>
    </location>
</feature>
<keyword evidence="5" id="KW-1017">Isopeptide bond</keyword>
<dbReference type="GO" id="GO:0005654">
    <property type="term" value="C:nucleoplasm"/>
    <property type="evidence" value="ECO:0007669"/>
    <property type="project" value="UniProtKB-ARBA"/>
</dbReference>
<dbReference type="SMART" id="SM00468">
    <property type="entry name" value="PreSET"/>
    <property type="match status" value="1"/>
</dbReference>
<keyword evidence="4" id="KW-0158">Chromosome</keyword>
<dbReference type="InterPro" id="IPR014756">
    <property type="entry name" value="Ig_E-set"/>
</dbReference>
<dbReference type="PANTHER" id="PTHR46307">
    <property type="entry name" value="G9A, ISOFORM B"/>
    <property type="match status" value="1"/>
</dbReference>
<comment type="subcellular location">
    <subcellularLocation>
        <location evidence="2">Chromosome</location>
    </subcellularLocation>
    <subcellularLocation>
        <location evidence="1">Nucleus</location>
    </subcellularLocation>
</comment>
<dbReference type="InterPro" id="IPR001214">
    <property type="entry name" value="SET_dom"/>
</dbReference>
<dbReference type="GO" id="GO:0002039">
    <property type="term" value="F:p53 binding"/>
    <property type="evidence" value="ECO:0007669"/>
    <property type="project" value="InterPro"/>
</dbReference>
<evidence type="ECO:0000256" key="15">
    <source>
        <dbReference type="ARBA" id="ARBA00023043"/>
    </source>
</evidence>
<dbReference type="SMART" id="SM00248">
    <property type="entry name" value="ANK"/>
    <property type="match status" value="7"/>
</dbReference>
<dbReference type="SUPFAM" id="SSF81296">
    <property type="entry name" value="E set domains"/>
    <property type="match status" value="2"/>
</dbReference>
<keyword evidence="10" id="KW-0479">Metal-binding</keyword>
<keyword evidence="16" id="KW-0539">Nucleus</keyword>
<keyword evidence="6" id="KW-0597">Phosphoprotein</keyword>
<evidence type="ECO:0000256" key="3">
    <source>
        <dbReference type="ARBA" id="ARBA00005298"/>
    </source>
</evidence>
<evidence type="ECO:0000259" key="22">
    <source>
        <dbReference type="PROSITE" id="PS50280"/>
    </source>
</evidence>
<feature type="region of interest" description="Disordered" evidence="21">
    <location>
        <begin position="1785"/>
        <end position="1808"/>
    </location>
</feature>
<dbReference type="InterPro" id="IPR014752">
    <property type="entry name" value="Arrestin-like_C"/>
</dbReference>
<evidence type="ECO:0000256" key="2">
    <source>
        <dbReference type="ARBA" id="ARBA00004286"/>
    </source>
</evidence>